<dbReference type="Proteomes" id="UP000828941">
    <property type="component" value="Chromosome 6"/>
</dbReference>
<accession>A0ACB9NJY0</accession>
<gene>
    <name evidence="1" type="ORF">L6164_014090</name>
</gene>
<sequence length="467" mass="51188">MEALPVMPSTVLHVAVLAFPFGSHAGPLLSLVRRIAAVAPNVTFFFFSTEKSNASIFSGMEKEDLGNIKPYNVYDGLSDNYVPSGHPLEPVNRFINATPGNYRVAMQKLVAENGKSFSCLITDALLWFGGEMAEEMNAKWVPLWTAGHHSLLVHVLTDVLRQKIGCNDVCEDQNIDFIPGLSAVKVADLPEGVVTGELDAPFSVMIHKMGLMLPRATAVAVNSFQGINPLIVDELKSRFQQLLNVGPFILTTQQPFLPDDHGCLEWLSKHRNASVAYISFGTVVTPPPQELTALADALEECEFPFLWSFRGNAEKLLPKGFLEKTRTKGKIVPWAPQLDILKHASVGVFVTHSGWNSILETIVGGVPMVCRPFFGDQNLNTRLIETVWEIGVGVDNGVFTKSAVLKALELTLSSEKGKLMRQKIAMFKESAMKAAKPNGNSQTNLKTLVELVTTENSTLSVWGRSLN</sequence>
<reference evidence="1 2" key="1">
    <citation type="journal article" date="2022" name="DNA Res.">
        <title>Chromosomal-level genome assembly of the orchid tree Bauhinia variegata (Leguminosae; Cercidoideae) supports the allotetraploid origin hypothesis of Bauhinia.</title>
        <authorList>
            <person name="Zhong Y."/>
            <person name="Chen Y."/>
            <person name="Zheng D."/>
            <person name="Pang J."/>
            <person name="Liu Y."/>
            <person name="Luo S."/>
            <person name="Meng S."/>
            <person name="Qian L."/>
            <person name="Wei D."/>
            <person name="Dai S."/>
            <person name="Zhou R."/>
        </authorList>
    </citation>
    <scope>NUCLEOTIDE SEQUENCE [LARGE SCALE GENOMIC DNA]</scope>
    <source>
        <strain evidence="1">BV-YZ2020</strain>
    </source>
</reference>
<evidence type="ECO:0000313" key="2">
    <source>
        <dbReference type="Proteomes" id="UP000828941"/>
    </source>
</evidence>
<organism evidence="1 2">
    <name type="scientific">Bauhinia variegata</name>
    <name type="common">Purple orchid tree</name>
    <name type="synonym">Phanera variegata</name>
    <dbReference type="NCBI Taxonomy" id="167791"/>
    <lineage>
        <taxon>Eukaryota</taxon>
        <taxon>Viridiplantae</taxon>
        <taxon>Streptophyta</taxon>
        <taxon>Embryophyta</taxon>
        <taxon>Tracheophyta</taxon>
        <taxon>Spermatophyta</taxon>
        <taxon>Magnoliopsida</taxon>
        <taxon>eudicotyledons</taxon>
        <taxon>Gunneridae</taxon>
        <taxon>Pentapetalae</taxon>
        <taxon>rosids</taxon>
        <taxon>fabids</taxon>
        <taxon>Fabales</taxon>
        <taxon>Fabaceae</taxon>
        <taxon>Cercidoideae</taxon>
        <taxon>Cercideae</taxon>
        <taxon>Bauhiniinae</taxon>
        <taxon>Bauhinia</taxon>
    </lineage>
</organism>
<dbReference type="EMBL" id="CM039431">
    <property type="protein sequence ID" value="KAI4335446.1"/>
    <property type="molecule type" value="Genomic_DNA"/>
</dbReference>
<protein>
    <submittedName>
        <fullName evidence="1">Uncharacterized protein</fullName>
    </submittedName>
</protein>
<keyword evidence="2" id="KW-1185">Reference proteome</keyword>
<evidence type="ECO:0000313" key="1">
    <source>
        <dbReference type="EMBL" id="KAI4335446.1"/>
    </source>
</evidence>
<name>A0ACB9NJY0_BAUVA</name>
<comment type="caution">
    <text evidence="1">The sequence shown here is derived from an EMBL/GenBank/DDBJ whole genome shotgun (WGS) entry which is preliminary data.</text>
</comment>
<proteinExistence type="predicted"/>